<dbReference type="GO" id="GO:0006364">
    <property type="term" value="P:rRNA processing"/>
    <property type="evidence" value="ECO:0007669"/>
    <property type="project" value="UniProtKB-KW"/>
</dbReference>
<feature type="compositionally biased region" description="Low complexity" evidence="5">
    <location>
        <begin position="568"/>
        <end position="596"/>
    </location>
</feature>
<evidence type="ECO:0000313" key="6">
    <source>
        <dbReference type="EMBL" id="KAG5188802.1"/>
    </source>
</evidence>
<evidence type="ECO:0000313" key="7">
    <source>
        <dbReference type="Proteomes" id="UP000664859"/>
    </source>
</evidence>
<accession>A0A836CJU2</accession>
<feature type="compositionally biased region" description="Acidic residues" evidence="5">
    <location>
        <begin position="394"/>
        <end position="406"/>
    </location>
</feature>
<feature type="non-terminal residue" evidence="6">
    <location>
        <position position="1"/>
    </location>
</feature>
<dbReference type="GO" id="GO:0005634">
    <property type="term" value="C:nucleus"/>
    <property type="evidence" value="ECO:0007669"/>
    <property type="project" value="UniProtKB-SubCell"/>
</dbReference>
<keyword evidence="3" id="KW-0698">rRNA processing</keyword>
<dbReference type="AlphaFoldDB" id="A0A836CJU2"/>
<evidence type="ECO:0000256" key="2">
    <source>
        <dbReference type="ARBA" id="ARBA00006374"/>
    </source>
</evidence>
<feature type="region of interest" description="Disordered" evidence="5">
    <location>
        <begin position="1"/>
        <end position="39"/>
    </location>
</feature>
<dbReference type="InterPro" id="IPR010301">
    <property type="entry name" value="RRP1"/>
</dbReference>
<feature type="compositionally biased region" description="Basic residues" evidence="5">
    <location>
        <begin position="1"/>
        <end position="10"/>
    </location>
</feature>
<comment type="similarity">
    <text evidence="2">Belongs to the RRP1 family.</text>
</comment>
<evidence type="ECO:0000256" key="3">
    <source>
        <dbReference type="ARBA" id="ARBA00022552"/>
    </source>
</evidence>
<feature type="compositionally biased region" description="Basic and acidic residues" evidence="5">
    <location>
        <begin position="374"/>
        <end position="387"/>
    </location>
</feature>
<protein>
    <submittedName>
        <fullName evidence="6">Nucleolar protein,Nop52-domain-containing protein</fullName>
    </submittedName>
</protein>
<dbReference type="Proteomes" id="UP000664859">
    <property type="component" value="Unassembled WGS sequence"/>
</dbReference>
<organism evidence="6 7">
    <name type="scientific">Tribonema minus</name>
    <dbReference type="NCBI Taxonomy" id="303371"/>
    <lineage>
        <taxon>Eukaryota</taxon>
        <taxon>Sar</taxon>
        <taxon>Stramenopiles</taxon>
        <taxon>Ochrophyta</taxon>
        <taxon>PX clade</taxon>
        <taxon>Xanthophyceae</taxon>
        <taxon>Tribonematales</taxon>
        <taxon>Tribonemataceae</taxon>
        <taxon>Tribonema</taxon>
    </lineage>
</organism>
<gene>
    <name evidence="6" type="ORF">JKP88DRAFT_353294</name>
</gene>
<dbReference type="Pfam" id="PF05997">
    <property type="entry name" value="Nop52"/>
    <property type="match status" value="1"/>
</dbReference>
<feature type="region of interest" description="Disordered" evidence="5">
    <location>
        <begin position="559"/>
        <end position="735"/>
    </location>
</feature>
<sequence>MVRKGGKKRKASEAQQDASDGGSRPQKRQETEDELDVDPTVIDQNSNEVRFGRNLVHVDKRVRDNTVAALRLWLKRRSRLWLKRRSSSGVLSDLDLAKIWKGLWYCMWMCDKAEVQQELAVTLSKMTHLFVDDLNDGLRFQATFYIMMRRQWGRLDYYRVDKFYSLIRCFFREGLRYCLRSDPAADADDDDDEAPSIYFDMQLVQAFMGIIRDECLLHLPNGYRMHMVDIFLPELKEAVGPQLTTEVLMAMLEPWLALLAAGGIPGQGAETLAFHRRVHQRIFDDLLTYVTPKAGKAQEGEESPEAAEAAFGAVEPVAIQKALFDIASGETTRERLRSQLYKLVKSQVYRLVKSGPSALAIHAAAVAAGAFDNETSRKERRAAKAAERAAAAAESDDGEGSDDGDGEGVQGAPEETPERAGKGPKGKKHKGVPVAGWAAAGIESGEINEGGGNGNAAVRKPKKRKAPLQPSDASDVTEATTTAAPAKKAVAPSTPAADTPGASKSSKKKRKKQQTAASTEKGLSENGAAANAPSTAEFFGAETSPSVPADTIALKFASASGKKHKPKAAPSPAAMAAAAAPAAAAASPAVTPAKSAGGSGKTKKEASSDKKKQKKENKSPGEGGTPSPSTPAARGPLQGGKAGASSTGAARKKKVTFGGKEAKDYRKSIKDLQTKPATPAKQTAQPSKGLLKTPVKQGATPAKQGFGTPTPGTGLGMRGSKTAPRPAGRKRAKDF</sequence>
<feature type="compositionally biased region" description="Basic residues" evidence="5">
    <location>
        <begin position="422"/>
        <end position="431"/>
    </location>
</feature>
<evidence type="ECO:0000256" key="1">
    <source>
        <dbReference type="ARBA" id="ARBA00004123"/>
    </source>
</evidence>
<comment type="subcellular location">
    <subcellularLocation>
        <location evidence="1">Nucleus</location>
    </subcellularLocation>
</comment>
<keyword evidence="4" id="KW-0539">Nucleus</keyword>
<feature type="compositionally biased region" description="Basic and acidic residues" evidence="5">
    <location>
        <begin position="660"/>
        <end position="673"/>
    </location>
</feature>
<keyword evidence="7" id="KW-1185">Reference proteome</keyword>
<feature type="compositionally biased region" description="Low complexity" evidence="5">
    <location>
        <begin position="432"/>
        <end position="447"/>
    </location>
</feature>
<feature type="compositionally biased region" description="Low complexity" evidence="5">
    <location>
        <begin position="476"/>
        <end position="497"/>
    </location>
</feature>
<evidence type="ECO:0000256" key="5">
    <source>
        <dbReference type="SAM" id="MobiDB-lite"/>
    </source>
</evidence>
<proteinExistence type="inferred from homology"/>
<feature type="region of interest" description="Disordered" evidence="5">
    <location>
        <begin position="371"/>
        <end position="545"/>
    </location>
</feature>
<dbReference type="PANTHER" id="PTHR13026">
    <property type="entry name" value="NNP-1 PROTEIN NOVEL NUCLEAR PROTEIN 1 NOP52"/>
    <property type="match status" value="1"/>
</dbReference>
<reference evidence="6" key="1">
    <citation type="submission" date="2021-02" db="EMBL/GenBank/DDBJ databases">
        <title>First Annotated Genome of the Yellow-green Alga Tribonema minus.</title>
        <authorList>
            <person name="Mahan K.M."/>
        </authorList>
    </citation>
    <scope>NUCLEOTIDE SEQUENCE</scope>
    <source>
        <strain evidence="6">UTEX B ZZ1240</strain>
    </source>
</reference>
<dbReference type="OrthoDB" id="2019504at2759"/>
<name>A0A836CJU2_9STRA</name>
<dbReference type="GO" id="GO:0030688">
    <property type="term" value="C:preribosome, small subunit precursor"/>
    <property type="evidence" value="ECO:0007669"/>
    <property type="project" value="InterPro"/>
</dbReference>
<dbReference type="PANTHER" id="PTHR13026:SF0">
    <property type="entry name" value="RIBOSOMAL RNA PROCESSING 1B"/>
    <property type="match status" value="1"/>
</dbReference>
<comment type="caution">
    <text evidence="6">The sequence shown here is derived from an EMBL/GenBank/DDBJ whole genome shotgun (WGS) entry which is preliminary data.</text>
</comment>
<evidence type="ECO:0000256" key="4">
    <source>
        <dbReference type="ARBA" id="ARBA00023242"/>
    </source>
</evidence>
<dbReference type="EMBL" id="JAFCMP010000063">
    <property type="protein sequence ID" value="KAG5188802.1"/>
    <property type="molecule type" value="Genomic_DNA"/>
</dbReference>